<evidence type="ECO:0000256" key="17">
    <source>
        <dbReference type="PIRSR" id="PIRSR000127-3"/>
    </source>
</evidence>
<dbReference type="eggNOG" id="KOG0430">
    <property type="taxonomic scope" value="Eukaryota"/>
</dbReference>
<keyword evidence="10" id="KW-0560">Oxidoreductase</keyword>
<feature type="binding site" evidence="17">
    <location>
        <position position="759"/>
    </location>
    <ligand>
        <name>Mo-molybdopterin</name>
        <dbReference type="ChEBI" id="CHEBI:71302"/>
    </ligand>
    <ligandPart>
        <name>Mo</name>
        <dbReference type="ChEBI" id="CHEBI:28685"/>
    </ligandPart>
</feature>
<feature type="binding site" evidence="17">
    <location>
        <position position="108"/>
    </location>
    <ligand>
        <name>[2Fe-2S] cluster</name>
        <dbReference type="ChEBI" id="CHEBI:190135"/>
        <label>2</label>
    </ligand>
</feature>
<dbReference type="Pfam" id="PF02738">
    <property type="entry name" value="MoCoBD_1"/>
    <property type="match status" value="1"/>
</dbReference>
<dbReference type="FunFam" id="3.30.465.10:FF:000013">
    <property type="entry name" value="Aldehyde oxidase"/>
    <property type="match status" value="1"/>
</dbReference>
<dbReference type="SMART" id="SM01092">
    <property type="entry name" value="CO_deh_flav_C"/>
    <property type="match status" value="1"/>
</dbReference>
<dbReference type="InterPro" id="IPR002888">
    <property type="entry name" value="2Fe-2S-bd"/>
</dbReference>
<dbReference type="InterPro" id="IPR016208">
    <property type="entry name" value="Ald_Oxase/xanthine_DH-like"/>
</dbReference>
<feature type="binding site" evidence="17">
    <location>
        <position position="105"/>
    </location>
    <ligand>
        <name>[2Fe-2S] cluster</name>
        <dbReference type="ChEBI" id="CHEBI:190135"/>
        <label>2</label>
    </ligand>
</feature>
<evidence type="ECO:0000256" key="9">
    <source>
        <dbReference type="ARBA" id="ARBA00022827"/>
    </source>
</evidence>
<comment type="subunit">
    <text evidence="4">Homodimer.</text>
</comment>
<comment type="subcellular location">
    <subcellularLocation>
        <location evidence="2">Peroxisome</location>
    </subcellularLocation>
</comment>
<keyword evidence="8 17" id="KW-0479">Metal-binding</keyword>
<dbReference type="SUPFAM" id="SSF56176">
    <property type="entry name" value="FAD-binding/transporter-associated domain-like"/>
    <property type="match status" value="1"/>
</dbReference>
<sequence>AARFTINGTIYLVNGDSVPADTSLNTFIRDFALLKGTKYMCKEGGCGVCIVSVQSEHPHLAVNSCLLPVFSCHGKAITTIEGIGSKKKGYHKLQTTLAQFYGIQCGFCPAMIMNMYSLLQENPNITMREVEDSFGGNICRCTGYRPILDAFKALASDATKDLREKCKDIEDVMKSCHRSGKSCSWKCSNSPKKLQINLKENKRWYRVTSIREIMEVFDLISSSSYILVNGNTAQGVYRLTEPPTIYIDISDVTELKSYTVTNEHLELGANITLAECIKRFRTLSAQNALLYGYTGVLADHIEMVANVPVRNVGTLAGNLSIKHQHLDFPSDIFLIFLTVGAQITIHNKTGINNTVPLLEYLQLDMNFKVISSIRLPALSSKHYRLETFKIMPRKQNVHALVNAGFLFRINNDNYLVEERPVIVYGNISKTFTHAYNTESYLTGKPLTNQETLKNALKILSKEIDPEKCPLKASPEYRRTLAVSLFYRFVLSVNPEQVNERYRTGCNNLQRPLSSGKQEYVTNKAEWPLTQPMPKMESLIQCSGEAEYLDDKPKCPNELYGALVLADKAIGVISKIDPSTALKMPGIIAFYNADHIPGQNTFIEPPTSYNHHLEFEEIFCSGKTLCAGQPVGIVVAISQELAINASRCVKIEYASVEKPLITVQDVLDAGDQSRIILKHVIEPTKTKQDVKHHIKGEYHLEGQYHYTMEVQNCLCIPTDEGMTIHASAQWLSALQFGVALALNMPANKIQVKVKRIGGAFGGKLSRNIMVAAAGAVAAYNLNQPVRVVLDLTTNMRAIGKRYPLLAKYDVSVNDDGLVQNLKLDIYENCGYSENDDTTESTLGGIPSIYDITSWKVNIYAVKTDIPCTTWMRAPGMLEGIATAEYIMEHIAIIVKKDPVEVRRLNCNPDDRSVFDEMLQTIKTSSDYVNRRALVDQFNKDNRWKKKGISLVPMKFTIKLFPNYYSLVSIYAGDGTVAISSGGVEMGQGLNTKVAQVAAHTLGIDLDMVKIDPTICIISPNSYGTAASTGSEIISYATLRACEQIMNRLQPLREKMGNPTWLELVQNALKQGVSLSEQFMYTTADPSLQPYPIYGFVVLETEVDLLTGQYQILRADILEDVGESMSPIIDIGQIEGAFVMGLGYFHSEELIYDKEDGRLLTDRTWTYWPPGAQDIPIDFRITMRRNAPNPKFVLRSKGTGEPALCLSVSLQHALKMAISSARKDAGLPAEWFELRQPCTFEKVLLAVATDPKDFSIQ</sequence>
<dbReference type="OMA" id="IPGPNYV"/>
<dbReference type="InterPro" id="IPR037165">
    <property type="entry name" value="AldOxase/xan_DH_Mopterin-bd_sf"/>
</dbReference>
<evidence type="ECO:0000256" key="11">
    <source>
        <dbReference type="ARBA" id="ARBA00023004"/>
    </source>
</evidence>
<organism evidence="18 19">
    <name type="scientific">Rhodnius prolixus</name>
    <name type="common">Triatomid bug</name>
    <dbReference type="NCBI Taxonomy" id="13249"/>
    <lineage>
        <taxon>Eukaryota</taxon>
        <taxon>Metazoa</taxon>
        <taxon>Ecdysozoa</taxon>
        <taxon>Arthropoda</taxon>
        <taxon>Hexapoda</taxon>
        <taxon>Insecta</taxon>
        <taxon>Pterygota</taxon>
        <taxon>Neoptera</taxon>
        <taxon>Paraneoptera</taxon>
        <taxon>Hemiptera</taxon>
        <taxon>Heteroptera</taxon>
        <taxon>Panheteroptera</taxon>
        <taxon>Cimicomorpha</taxon>
        <taxon>Reduviidae</taxon>
        <taxon>Triatominae</taxon>
        <taxon>Rhodnius</taxon>
    </lineage>
</organism>
<feature type="binding site" evidence="17">
    <location>
        <position position="1025"/>
    </location>
    <ligand>
        <name>Mo-molybdopterin</name>
        <dbReference type="ChEBI" id="CHEBI:71302"/>
    </ligand>
    <ligandPart>
        <name>Mo</name>
        <dbReference type="ChEBI" id="CHEBI:28685"/>
    </ligandPart>
</feature>
<feature type="binding site" evidence="17">
    <location>
        <position position="728"/>
    </location>
    <ligand>
        <name>Mo-molybdopterin</name>
        <dbReference type="ChEBI" id="CHEBI:71302"/>
    </ligand>
    <ligandPart>
        <name>Mo</name>
        <dbReference type="ChEBI" id="CHEBI:28685"/>
    </ligandPart>
</feature>
<feature type="binding site" evidence="17">
    <location>
        <position position="141"/>
    </location>
    <ligand>
        <name>[2Fe-2S] cluster</name>
        <dbReference type="ChEBI" id="CHEBI:190135"/>
        <label>2</label>
    </ligand>
</feature>
<dbReference type="GO" id="GO:0005777">
    <property type="term" value="C:peroxisome"/>
    <property type="evidence" value="ECO:0007669"/>
    <property type="project" value="UniProtKB-SubCell"/>
</dbReference>
<feature type="binding site" evidence="17">
    <location>
        <position position="65"/>
    </location>
    <ligand>
        <name>[2Fe-2S] cluster</name>
        <dbReference type="ChEBI" id="CHEBI:190135"/>
        <label>1</label>
    </ligand>
</feature>
<dbReference type="FunFam" id="3.30.365.10:FF:000001">
    <property type="entry name" value="Xanthine dehydrogenase oxidase"/>
    <property type="match status" value="1"/>
</dbReference>
<dbReference type="PANTHER" id="PTHR11908">
    <property type="entry name" value="XANTHINE DEHYDROGENASE"/>
    <property type="match status" value="1"/>
</dbReference>
<dbReference type="SUPFAM" id="SSF54665">
    <property type="entry name" value="CO dehydrogenase molybdoprotein N-domain-like"/>
    <property type="match status" value="1"/>
</dbReference>
<dbReference type="PROSITE" id="PS51387">
    <property type="entry name" value="FAD_PCMH"/>
    <property type="match status" value="1"/>
</dbReference>
<dbReference type="Pfam" id="PF00941">
    <property type="entry name" value="FAD_binding_5"/>
    <property type="match status" value="1"/>
</dbReference>
<dbReference type="Pfam" id="PF03450">
    <property type="entry name" value="CO_deh_flav_C"/>
    <property type="match status" value="1"/>
</dbReference>
<evidence type="ECO:0000256" key="13">
    <source>
        <dbReference type="ARBA" id="ARBA00023140"/>
    </source>
</evidence>
<dbReference type="GO" id="GO:0005506">
    <property type="term" value="F:iron ion binding"/>
    <property type="evidence" value="ECO:0007669"/>
    <property type="project" value="InterPro"/>
</dbReference>
<evidence type="ECO:0000256" key="4">
    <source>
        <dbReference type="ARBA" id="ARBA00011738"/>
    </source>
</evidence>
<dbReference type="InParanoid" id="T1HPX4"/>
<dbReference type="Gene3D" id="3.90.1170.50">
    <property type="entry name" value="Aldehyde oxidase/xanthine dehydrogenase, a/b hammerhead"/>
    <property type="match status" value="1"/>
</dbReference>
<dbReference type="SMART" id="SM01008">
    <property type="entry name" value="Ald_Xan_dh_C"/>
    <property type="match status" value="1"/>
</dbReference>
<evidence type="ECO:0000256" key="3">
    <source>
        <dbReference type="ARBA" id="ARBA00006849"/>
    </source>
</evidence>
<dbReference type="Gene3D" id="3.30.390.50">
    <property type="entry name" value="CO dehydrogenase flavoprotein, C-terminal domain"/>
    <property type="match status" value="1"/>
</dbReference>
<dbReference type="InterPro" id="IPR036683">
    <property type="entry name" value="CO_DH_flav_C_dom_sf"/>
</dbReference>
<dbReference type="SUPFAM" id="SSF47741">
    <property type="entry name" value="CO dehydrogenase ISP C-domain like"/>
    <property type="match status" value="1"/>
</dbReference>
<dbReference type="Pfam" id="PF00111">
    <property type="entry name" value="Fer2"/>
    <property type="match status" value="1"/>
</dbReference>
<comment type="cofactor">
    <cofactor evidence="17">
        <name>Mo-molybdopterin</name>
        <dbReference type="ChEBI" id="CHEBI:71302"/>
    </cofactor>
    <text evidence="17">Binds 1 Mo-molybdopterin (Mo-MPT) cofactor per subunit.</text>
</comment>
<feature type="binding site" evidence="17">
    <location>
        <position position="49"/>
    </location>
    <ligand>
        <name>[2Fe-2S] cluster</name>
        <dbReference type="ChEBI" id="CHEBI:190135"/>
        <label>1</label>
    </ligand>
</feature>
<dbReference type="InterPro" id="IPR046867">
    <property type="entry name" value="AldOxase/xan_DH_MoCoBD2"/>
</dbReference>
<dbReference type="STRING" id="13249.T1HPX4"/>
<feature type="binding site" evidence="17">
    <location>
        <position position="46"/>
    </location>
    <ligand>
        <name>[2Fe-2S] cluster</name>
        <dbReference type="ChEBI" id="CHEBI:190135"/>
        <label>1</label>
    </ligand>
</feature>
<dbReference type="PROSITE" id="PS00197">
    <property type="entry name" value="2FE2S_FER_1"/>
    <property type="match status" value="1"/>
</dbReference>
<dbReference type="GO" id="GO:0051537">
    <property type="term" value="F:2 iron, 2 sulfur cluster binding"/>
    <property type="evidence" value="ECO:0007669"/>
    <property type="project" value="UniProtKB-KW"/>
</dbReference>
<dbReference type="InterPro" id="IPR036884">
    <property type="entry name" value="2Fe-2S-bd_dom_sf"/>
</dbReference>
<dbReference type="AlphaFoldDB" id="T1HPX4"/>
<evidence type="ECO:0000313" key="19">
    <source>
        <dbReference type="Proteomes" id="UP000015103"/>
    </source>
</evidence>
<comment type="similarity">
    <text evidence="3">Belongs to the xanthine dehydrogenase family.</text>
</comment>
<dbReference type="GO" id="GO:0071949">
    <property type="term" value="F:FAD binding"/>
    <property type="evidence" value="ECO:0007669"/>
    <property type="project" value="InterPro"/>
</dbReference>
<dbReference type="Gene3D" id="3.10.20.30">
    <property type="match status" value="1"/>
</dbReference>
<keyword evidence="9 16" id="KW-0274">FAD</keyword>
<dbReference type="InterPro" id="IPR000674">
    <property type="entry name" value="Ald_Oxase/Xan_DH_a/b"/>
</dbReference>
<evidence type="ECO:0000256" key="6">
    <source>
        <dbReference type="ARBA" id="ARBA00022630"/>
    </source>
</evidence>
<dbReference type="VEuPathDB" id="VectorBase:RPRC006098"/>
<dbReference type="InterPro" id="IPR008274">
    <property type="entry name" value="AldOxase/xan_DH_MoCoBD1"/>
</dbReference>
<evidence type="ECO:0000256" key="2">
    <source>
        <dbReference type="ARBA" id="ARBA00004275"/>
    </source>
</evidence>
<reference evidence="18" key="1">
    <citation type="submission" date="2015-05" db="UniProtKB">
        <authorList>
            <consortium name="EnsemblMetazoa"/>
        </authorList>
    </citation>
    <scope>IDENTIFICATION</scope>
</reference>
<dbReference type="GO" id="GO:0016491">
    <property type="term" value="F:oxidoreductase activity"/>
    <property type="evidence" value="ECO:0007669"/>
    <property type="project" value="UniProtKB-KW"/>
</dbReference>
<evidence type="ECO:0000256" key="16">
    <source>
        <dbReference type="PIRSR" id="PIRSR000127-2"/>
    </source>
</evidence>
<dbReference type="FunCoup" id="T1HPX4">
    <property type="interactions" value="143"/>
</dbReference>
<evidence type="ECO:0000256" key="7">
    <source>
        <dbReference type="ARBA" id="ARBA00022714"/>
    </source>
</evidence>
<keyword evidence="11 17" id="KW-0408">Iron</keyword>
<evidence type="ECO:0000256" key="5">
    <source>
        <dbReference type="ARBA" id="ARBA00022505"/>
    </source>
</evidence>
<dbReference type="EMBL" id="ACPB03021370">
    <property type="status" value="NOT_ANNOTATED_CDS"/>
    <property type="molecule type" value="Genomic_DNA"/>
</dbReference>
<dbReference type="FunFam" id="3.30.365.10:FF:000002">
    <property type="entry name" value="Xanthine dehydrogenase oxidase"/>
    <property type="match status" value="1"/>
</dbReference>
<dbReference type="FunFam" id="3.90.1170.50:FF:000003">
    <property type="entry name" value="Aldehyde oxidase"/>
    <property type="match status" value="1"/>
</dbReference>
<dbReference type="Pfam" id="PF01799">
    <property type="entry name" value="Fer2_2"/>
    <property type="match status" value="1"/>
</dbReference>
<feature type="binding site" evidence="16">
    <location>
        <position position="327"/>
    </location>
    <ligand>
        <name>FAD</name>
        <dbReference type="ChEBI" id="CHEBI:57692"/>
    </ligand>
</feature>
<keyword evidence="19" id="KW-1185">Reference proteome</keyword>
<evidence type="ECO:0000256" key="15">
    <source>
        <dbReference type="PIRSR" id="PIRSR000127-1"/>
    </source>
</evidence>
<dbReference type="EnsemblMetazoa" id="RPRC006098-RA">
    <property type="protein sequence ID" value="RPRC006098-PA"/>
    <property type="gene ID" value="RPRC006098"/>
</dbReference>
<dbReference type="EMBL" id="ACPB03021369">
    <property type="status" value="NOT_ANNOTATED_CDS"/>
    <property type="molecule type" value="Genomic_DNA"/>
</dbReference>
<dbReference type="InterPro" id="IPR012675">
    <property type="entry name" value="Beta-grasp_dom_sf"/>
</dbReference>
<dbReference type="Gene3D" id="1.10.150.120">
    <property type="entry name" value="[2Fe-2S]-binding domain"/>
    <property type="match status" value="1"/>
</dbReference>
<dbReference type="InterPro" id="IPR005107">
    <property type="entry name" value="CO_DH_flav_C"/>
</dbReference>
<dbReference type="InterPro" id="IPR036010">
    <property type="entry name" value="2Fe-2S_ferredoxin-like_sf"/>
</dbReference>
<keyword evidence="7 17" id="KW-0001">2Fe-2S</keyword>
<dbReference type="Pfam" id="PF01315">
    <property type="entry name" value="Ald_Xan_dh_C"/>
    <property type="match status" value="1"/>
</dbReference>
<comment type="cofactor">
    <cofactor evidence="1 16">
        <name>FAD</name>
        <dbReference type="ChEBI" id="CHEBI:57692"/>
    </cofactor>
</comment>
<feature type="binding site" evidence="17">
    <location>
        <position position="871"/>
    </location>
    <ligand>
        <name>Mo-molybdopterin</name>
        <dbReference type="ChEBI" id="CHEBI:71302"/>
    </ligand>
    <ligandPart>
        <name>Mo</name>
        <dbReference type="ChEBI" id="CHEBI:28685"/>
    </ligandPart>
</feature>
<evidence type="ECO:0000256" key="12">
    <source>
        <dbReference type="ARBA" id="ARBA00023014"/>
    </source>
</evidence>
<evidence type="ECO:0000256" key="1">
    <source>
        <dbReference type="ARBA" id="ARBA00001974"/>
    </source>
</evidence>
<dbReference type="InterPro" id="IPR016166">
    <property type="entry name" value="FAD-bd_PCMH"/>
</dbReference>
<keyword evidence="12 17" id="KW-0411">Iron-sulfur</keyword>
<dbReference type="InterPro" id="IPR036318">
    <property type="entry name" value="FAD-bd_PCMH-like_sf"/>
</dbReference>
<dbReference type="SUPFAM" id="SSF55447">
    <property type="entry name" value="CO dehydrogenase flavoprotein C-terminal domain-like"/>
    <property type="match status" value="1"/>
</dbReference>
<dbReference type="InterPro" id="IPR002346">
    <property type="entry name" value="Mopterin_DH_FAD-bd"/>
</dbReference>
<dbReference type="Gene3D" id="3.30.465.10">
    <property type="match status" value="1"/>
</dbReference>
<dbReference type="InterPro" id="IPR006058">
    <property type="entry name" value="2Fe2S_fd_BS"/>
</dbReference>
<accession>T1HPX4</accession>
<keyword evidence="13" id="KW-0576">Peroxisome</keyword>
<keyword evidence="5 17" id="KW-0500">Molybdenum</keyword>
<evidence type="ECO:0000256" key="14">
    <source>
        <dbReference type="ARBA" id="ARBA00034078"/>
    </source>
</evidence>
<comment type="cofactor">
    <cofactor evidence="14">
        <name>[2Fe-2S] cluster</name>
        <dbReference type="ChEBI" id="CHEBI:190135"/>
    </cofactor>
</comment>
<evidence type="ECO:0000313" key="18">
    <source>
        <dbReference type="EnsemblMetazoa" id="RPRC006098-PA"/>
    </source>
</evidence>
<name>T1HPX4_RHOPR</name>
<evidence type="ECO:0000256" key="8">
    <source>
        <dbReference type="ARBA" id="ARBA00022723"/>
    </source>
</evidence>
<dbReference type="Proteomes" id="UP000015103">
    <property type="component" value="Unassembled WGS sequence"/>
</dbReference>
<keyword evidence="6" id="KW-0285">Flavoprotein</keyword>
<feature type="binding site" evidence="17">
    <location>
        <position position="41"/>
    </location>
    <ligand>
        <name>[2Fe-2S] cluster</name>
        <dbReference type="ChEBI" id="CHEBI:190135"/>
        <label>1</label>
    </ligand>
</feature>
<dbReference type="SUPFAM" id="SSF56003">
    <property type="entry name" value="Molybdenum cofactor-binding domain"/>
    <property type="match status" value="1"/>
</dbReference>
<comment type="cofactor">
    <cofactor evidence="17">
        <name>[2Fe-2S] cluster</name>
        <dbReference type="ChEBI" id="CHEBI:190135"/>
    </cofactor>
    <text evidence="17">Binds 2 [2Fe-2S] clusters.</text>
</comment>
<feature type="binding site" evidence="16">
    <location>
        <position position="389"/>
    </location>
    <ligand>
        <name>FAD</name>
        <dbReference type="ChEBI" id="CHEBI:57692"/>
    </ligand>
</feature>
<dbReference type="SUPFAM" id="SSF54292">
    <property type="entry name" value="2Fe-2S ferredoxin-like"/>
    <property type="match status" value="1"/>
</dbReference>
<dbReference type="HOGENOM" id="CLU_001681_1_0_1"/>
<dbReference type="PANTHER" id="PTHR11908:SF132">
    <property type="entry name" value="ALDEHYDE OXIDASE 1-RELATED"/>
    <property type="match status" value="1"/>
</dbReference>
<feature type="binding site" evidence="17">
    <location>
        <position position="139"/>
    </location>
    <ligand>
        <name>[2Fe-2S] cluster</name>
        <dbReference type="ChEBI" id="CHEBI:190135"/>
        <label>2</label>
    </ligand>
</feature>
<dbReference type="FunFam" id="3.30.390.50:FF:000003">
    <property type="entry name" value="Aldehyde oxidase1"/>
    <property type="match status" value="1"/>
</dbReference>
<dbReference type="InterPro" id="IPR036856">
    <property type="entry name" value="Ald_Oxase/Xan_DH_a/b_sf"/>
</dbReference>
<proteinExistence type="inferred from homology"/>
<dbReference type="Pfam" id="PF20256">
    <property type="entry name" value="MoCoBD_2"/>
    <property type="match status" value="1"/>
</dbReference>
<dbReference type="InterPro" id="IPR016169">
    <property type="entry name" value="FAD-bd_PCMH_sub2"/>
</dbReference>
<evidence type="ECO:0000256" key="10">
    <source>
        <dbReference type="ARBA" id="ARBA00023002"/>
    </source>
</evidence>
<protein>
    <submittedName>
        <fullName evidence="18">FAD-binding PCMH-type domain-containing protein</fullName>
    </submittedName>
</protein>
<dbReference type="PIRSF" id="PIRSF000127">
    <property type="entry name" value="Xanthine_DH"/>
    <property type="match status" value="1"/>
</dbReference>
<dbReference type="Gene3D" id="3.30.365.10">
    <property type="entry name" value="Aldehyde oxidase/xanthine dehydrogenase, molybdopterin binding domain"/>
    <property type="match status" value="4"/>
</dbReference>
<dbReference type="InterPro" id="IPR001041">
    <property type="entry name" value="2Fe-2S_ferredoxin-type"/>
</dbReference>
<feature type="active site" description="Proton acceptor" evidence="15">
    <location>
        <position position="1199"/>
    </location>
</feature>